<dbReference type="SUPFAM" id="SSF52540">
    <property type="entry name" value="P-loop containing nucleoside triphosphate hydrolases"/>
    <property type="match status" value="1"/>
</dbReference>
<dbReference type="PROSITE" id="PS00622">
    <property type="entry name" value="HTH_LUXR_1"/>
    <property type="match status" value="1"/>
</dbReference>
<dbReference type="CDD" id="cd06170">
    <property type="entry name" value="LuxR_C_like"/>
    <property type="match status" value="1"/>
</dbReference>
<dbReference type="InterPro" id="IPR036388">
    <property type="entry name" value="WH-like_DNA-bd_sf"/>
</dbReference>
<dbReference type="PROSITE" id="PS50043">
    <property type="entry name" value="HTH_LUXR_2"/>
    <property type="match status" value="1"/>
</dbReference>
<dbReference type="SMART" id="SM00421">
    <property type="entry name" value="HTH_LUXR"/>
    <property type="match status" value="1"/>
</dbReference>
<dbReference type="InterPro" id="IPR039420">
    <property type="entry name" value="WalR-like"/>
</dbReference>
<dbReference type="Gene3D" id="1.10.10.10">
    <property type="entry name" value="Winged helix-like DNA-binding domain superfamily/Winged helix DNA-binding domain"/>
    <property type="match status" value="1"/>
</dbReference>
<protein>
    <submittedName>
        <fullName evidence="3">LuxR C-terminal-related transcriptional regulator</fullName>
    </submittedName>
</protein>
<comment type="caution">
    <text evidence="3">The sequence shown here is derived from an EMBL/GenBank/DDBJ whole genome shotgun (WGS) entry which is preliminary data.</text>
</comment>
<evidence type="ECO:0000313" key="3">
    <source>
        <dbReference type="EMBL" id="MFG6430427.1"/>
    </source>
</evidence>
<gene>
    <name evidence="3" type="ORF">ACG00Y_10905</name>
</gene>
<dbReference type="PRINTS" id="PR00038">
    <property type="entry name" value="HTHLUXR"/>
</dbReference>
<dbReference type="Pfam" id="PF25873">
    <property type="entry name" value="WHD_MalT"/>
    <property type="match status" value="1"/>
</dbReference>
<dbReference type="RefSeq" id="WP_394478692.1">
    <property type="nucleotide sequence ID" value="NZ_JBIGHV010000004.1"/>
</dbReference>
<feature type="domain" description="HTH luxR-type" evidence="2">
    <location>
        <begin position="803"/>
        <end position="868"/>
    </location>
</feature>
<proteinExistence type="predicted"/>
<dbReference type="Proteomes" id="UP001606210">
    <property type="component" value="Unassembled WGS sequence"/>
</dbReference>
<dbReference type="Pfam" id="PF00196">
    <property type="entry name" value="GerE"/>
    <property type="match status" value="1"/>
</dbReference>
<organism evidence="3 4">
    <name type="scientific">Pelomonas parva</name>
    <dbReference type="NCBI Taxonomy" id="3299032"/>
    <lineage>
        <taxon>Bacteria</taxon>
        <taxon>Pseudomonadati</taxon>
        <taxon>Pseudomonadota</taxon>
        <taxon>Betaproteobacteria</taxon>
        <taxon>Burkholderiales</taxon>
        <taxon>Sphaerotilaceae</taxon>
        <taxon>Roseateles</taxon>
    </lineage>
</organism>
<dbReference type="InterPro" id="IPR049945">
    <property type="entry name" value="AAA_22"/>
</dbReference>
<sequence>MALAHTKTRAPRPRDGLLLPRPALLATVDKALDEQRVLLVCAPAGYGKTALLTQALAAQSAETAVAWVALDEGDDLGRLLDCLFAALEPFDPPWRTAPEGLRDTALRGGSEVVTAADAMLNALEACEVERGLIVLDDVHHLVDAASLQFLDRWLARMGWRWRLVLSARHEPQLRLARLRAAGELADLGPAQLALARGEVEQLAQAAGLGEGDAAGLYERCQGWPAGLRLALGMSQGQRLPAAIDRATFDYLAAEVLDRLDAGLRGFLLRTSVLHELDAARCQALGEDSNAAHWLAEMERLSLFVTVVDLAPHTLRLHQLFRDMLQQRLRQEQPEAHRQLLERAAVLEADALRRQGLLLAAGRPERAAELLLGDGALLMNQLGAQGLLDLTRRFDADFAESSPELHRVKALALWVLWEAQQAEWHLSRAEVLFDARGDEAGLRASRAHRSILLIAQGRLNEAEALLRDLDPFALSGELRRMTLLGRTWHALEVCRFDAVAPLMEALVTELLQATSLEAWYTGSPAPRQIACANMAPVVDRWYRGAMQVLGERPLPFGVNAHMAQAWNLFWQGRLAESQQLLARAEADAAWFGRLIIARNHGQALHAMLDLIGGRHDSALELMRLRLAEHVPGYGAWGQWHATFFMSRMAAACGNRAALADGLERLVRIGADLPDLLMPHRPRPLQGLQAQLASLDGRRDEAIAGWRALLADGESGDLLGQLAEARLRLAAALLDAGDRTGAAEALAPALARREPGGLLWAVPLLLQMAARDWGDLLDAADLARLRGWADAVRPATQAAVDAAPGALADERLSQREAEVIAQIAAGASNKHIARALDLSPHTVKRHVANILDKLGLNSRGEAAAWFNSQRHHAATRPGTLG</sequence>
<evidence type="ECO:0000256" key="1">
    <source>
        <dbReference type="ARBA" id="ARBA00023125"/>
    </source>
</evidence>
<dbReference type="InterPro" id="IPR027417">
    <property type="entry name" value="P-loop_NTPase"/>
</dbReference>
<accession>A0ABW7F1B8</accession>
<dbReference type="Gene3D" id="3.40.50.300">
    <property type="entry name" value="P-loop containing nucleotide triphosphate hydrolases"/>
    <property type="match status" value="1"/>
</dbReference>
<reference evidence="3 4" key="1">
    <citation type="submission" date="2024-08" db="EMBL/GenBank/DDBJ databases">
        <authorList>
            <person name="Lu H."/>
        </authorList>
    </citation>
    <scope>NUCLEOTIDE SEQUENCE [LARGE SCALE GENOMIC DNA]</scope>
    <source>
        <strain evidence="3 4">LYH14W</strain>
    </source>
</reference>
<keyword evidence="4" id="KW-1185">Reference proteome</keyword>
<dbReference type="InterPro" id="IPR000792">
    <property type="entry name" value="Tscrpt_reg_LuxR_C"/>
</dbReference>
<dbReference type="Pfam" id="PF13401">
    <property type="entry name" value="AAA_22"/>
    <property type="match status" value="1"/>
</dbReference>
<dbReference type="PANTHER" id="PTHR43214:SF38">
    <property type="entry name" value="NITRATE_NITRITE RESPONSE REGULATOR PROTEIN NARL"/>
    <property type="match status" value="1"/>
</dbReference>
<dbReference type="InterPro" id="IPR016032">
    <property type="entry name" value="Sig_transdc_resp-reg_C-effctor"/>
</dbReference>
<dbReference type="PANTHER" id="PTHR43214">
    <property type="entry name" value="TWO-COMPONENT RESPONSE REGULATOR"/>
    <property type="match status" value="1"/>
</dbReference>
<dbReference type="EMBL" id="JBIGHV010000004">
    <property type="protein sequence ID" value="MFG6430427.1"/>
    <property type="molecule type" value="Genomic_DNA"/>
</dbReference>
<evidence type="ECO:0000259" key="2">
    <source>
        <dbReference type="PROSITE" id="PS50043"/>
    </source>
</evidence>
<evidence type="ECO:0000313" key="4">
    <source>
        <dbReference type="Proteomes" id="UP001606210"/>
    </source>
</evidence>
<dbReference type="InterPro" id="IPR059106">
    <property type="entry name" value="WHD_MalT"/>
</dbReference>
<dbReference type="SUPFAM" id="SSF46894">
    <property type="entry name" value="C-terminal effector domain of the bipartite response regulators"/>
    <property type="match status" value="1"/>
</dbReference>
<name>A0ABW7F1B8_9BURK</name>
<keyword evidence="1" id="KW-0238">DNA-binding</keyword>